<dbReference type="RefSeq" id="WP_027261599.1">
    <property type="nucleotide sequence ID" value="NZ_FPAW01000004.1"/>
</dbReference>
<dbReference type="PROSITE" id="PS51257">
    <property type="entry name" value="PROKAR_LIPOPROTEIN"/>
    <property type="match status" value="1"/>
</dbReference>
<name>A0A1I6ZLY5_9RHOB</name>
<dbReference type="eggNOG" id="ENOG5032Y67">
    <property type="taxonomic scope" value="Bacteria"/>
</dbReference>
<accession>A0A1I6ZLY5</accession>
<dbReference type="STRING" id="999627.SAMN05216236_104190"/>
<gene>
    <name evidence="1" type="ORF">SAMN05216236_104190</name>
</gene>
<keyword evidence="2" id="KW-1185">Reference proteome</keyword>
<organism evidence="1 2">
    <name type="scientific">Sedimentitalea nanhaiensis</name>
    <dbReference type="NCBI Taxonomy" id="999627"/>
    <lineage>
        <taxon>Bacteria</taxon>
        <taxon>Pseudomonadati</taxon>
        <taxon>Pseudomonadota</taxon>
        <taxon>Alphaproteobacteria</taxon>
        <taxon>Rhodobacterales</taxon>
        <taxon>Paracoccaceae</taxon>
        <taxon>Sedimentitalea</taxon>
    </lineage>
</organism>
<protein>
    <recommendedName>
        <fullName evidence="3">Lipoprotein</fullName>
    </recommendedName>
</protein>
<evidence type="ECO:0000313" key="1">
    <source>
        <dbReference type="EMBL" id="SFT63622.1"/>
    </source>
</evidence>
<proteinExistence type="predicted"/>
<dbReference type="Proteomes" id="UP000182466">
    <property type="component" value="Unassembled WGS sequence"/>
</dbReference>
<sequence>MRVTSVLISLGLVAAVAVVSGCSGKRKDAFAFHGVVFKAKTRPVDKKVSRADFTATIFDATQSLDGAREAARYEGTKYCIANYGTSMIDWSVGPESEPGRLSVSDNAITFRGRCDP</sequence>
<evidence type="ECO:0000313" key="2">
    <source>
        <dbReference type="Proteomes" id="UP000182466"/>
    </source>
</evidence>
<evidence type="ECO:0008006" key="3">
    <source>
        <dbReference type="Google" id="ProtNLM"/>
    </source>
</evidence>
<dbReference type="EMBL" id="FPAW01000004">
    <property type="protein sequence ID" value="SFT63622.1"/>
    <property type="molecule type" value="Genomic_DNA"/>
</dbReference>
<dbReference type="AlphaFoldDB" id="A0A1I6ZLY5"/>
<reference evidence="1 2" key="1">
    <citation type="submission" date="2016-10" db="EMBL/GenBank/DDBJ databases">
        <authorList>
            <person name="de Groot N.N."/>
        </authorList>
    </citation>
    <scope>NUCLEOTIDE SEQUENCE [LARGE SCALE GENOMIC DNA]</scope>
    <source>
        <strain evidence="1 2">CGMCC 1.10959</strain>
    </source>
</reference>